<dbReference type="RefSeq" id="WP_399621666.1">
    <property type="nucleotide sequence ID" value="NZ_JBITYT010000023.1"/>
</dbReference>
<proteinExistence type="predicted"/>
<protein>
    <submittedName>
        <fullName evidence="2">Uncharacterized protein</fullName>
    </submittedName>
</protein>
<sequence length="81" mass="8982">MMRRTTTPTTIHTADGSSVTIRRRGIVYDLETKNALGQTISTVEMGQADLDRLYREMGDDANSDSHDRAYAAGYRDGREAA</sequence>
<evidence type="ECO:0000313" key="2">
    <source>
        <dbReference type="EMBL" id="MFI9123861.1"/>
    </source>
</evidence>
<evidence type="ECO:0000313" key="3">
    <source>
        <dbReference type="Proteomes" id="UP001614391"/>
    </source>
</evidence>
<gene>
    <name evidence="2" type="ORF">ACIGW0_31470</name>
</gene>
<dbReference type="Proteomes" id="UP001614391">
    <property type="component" value="Unassembled WGS sequence"/>
</dbReference>
<feature type="region of interest" description="Disordered" evidence="1">
    <location>
        <begin position="58"/>
        <end position="81"/>
    </location>
</feature>
<reference evidence="2 3" key="1">
    <citation type="submission" date="2024-10" db="EMBL/GenBank/DDBJ databases">
        <title>The Natural Products Discovery Center: Release of the First 8490 Sequenced Strains for Exploring Actinobacteria Biosynthetic Diversity.</title>
        <authorList>
            <person name="Kalkreuter E."/>
            <person name="Kautsar S.A."/>
            <person name="Yang D."/>
            <person name="Bader C.D."/>
            <person name="Teijaro C.N."/>
            <person name="Fluegel L."/>
            <person name="Davis C.M."/>
            <person name="Simpson J.R."/>
            <person name="Lauterbach L."/>
            <person name="Steele A.D."/>
            <person name="Gui C."/>
            <person name="Meng S."/>
            <person name="Li G."/>
            <person name="Viehrig K."/>
            <person name="Ye F."/>
            <person name="Su P."/>
            <person name="Kiefer A.F."/>
            <person name="Nichols A."/>
            <person name="Cepeda A.J."/>
            <person name="Yan W."/>
            <person name="Fan B."/>
            <person name="Jiang Y."/>
            <person name="Adhikari A."/>
            <person name="Zheng C.-J."/>
            <person name="Schuster L."/>
            <person name="Cowan T.M."/>
            <person name="Smanski M.J."/>
            <person name="Chevrette M.G."/>
            <person name="De Carvalho L.P.S."/>
            <person name="Shen B."/>
        </authorList>
    </citation>
    <scope>NUCLEOTIDE SEQUENCE [LARGE SCALE GENOMIC DNA]</scope>
    <source>
        <strain evidence="2 3">NPDC053346</strain>
    </source>
</reference>
<comment type="caution">
    <text evidence="2">The sequence shown here is derived from an EMBL/GenBank/DDBJ whole genome shotgun (WGS) entry which is preliminary data.</text>
</comment>
<dbReference type="EMBL" id="JBITYT010000023">
    <property type="protein sequence ID" value="MFI9123861.1"/>
    <property type="molecule type" value="Genomic_DNA"/>
</dbReference>
<name>A0ABW8D427_STRBI</name>
<organism evidence="2 3">
    <name type="scientific">Streptomyces bikiniensis</name>
    <dbReference type="NCBI Taxonomy" id="1896"/>
    <lineage>
        <taxon>Bacteria</taxon>
        <taxon>Bacillati</taxon>
        <taxon>Actinomycetota</taxon>
        <taxon>Actinomycetes</taxon>
        <taxon>Kitasatosporales</taxon>
        <taxon>Streptomycetaceae</taxon>
        <taxon>Streptomyces</taxon>
    </lineage>
</organism>
<keyword evidence="3" id="KW-1185">Reference proteome</keyword>
<accession>A0ABW8D427</accession>
<evidence type="ECO:0000256" key="1">
    <source>
        <dbReference type="SAM" id="MobiDB-lite"/>
    </source>
</evidence>